<gene>
    <name evidence="3" type="primary">LHY</name>
    <name evidence="3" type="ORF">AXF42_Ash012717</name>
</gene>
<feature type="region of interest" description="Disordered" evidence="2">
    <location>
        <begin position="540"/>
        <end position="562"/>
    </location>
</feature>
<sequence>METSPVRELTKLTSYYISEHIGTKTAVQIRSHAQKFFLKLEKGVGGIPPGHPHDIEIPPPRPKRKPYSTYPQAAKAASQSLCGEPKRTATLAAQENNNQAFGDGDSSASVYFRNSSLSDPSSEPLPFLHELKENSTRFTTELKKNHANLHIELTPEGRWQALRQVEKPCTKKNLDDNTVFQFKGTKSCSEAISAAVTAQLETNADLNLSLDSTRSATHRPKNSAMSSIHQSVPLTSLHNLSHEDDNAYSALLSLTNSFPSLLVSALSHNPAVHAAASIAASLLSPAYMVNTAPERQSSASSGISAIVTATVAAASAWWRVHGLLQSPLPPNHAFTPQTQIHEENIDIKETASQNHKQKSKRVNYQEQHDTNRLMQCCSALIEPSQSPDSCESTETERPSKAPNHNLPAACGAHDVDRNPMKKKHDPSSCDSNTSPSSEVEKDAALNKEKPKGTNELRNLKQGSSAFEALFSREILPQNFPPLNLDDKLASDSGKEEAVGLQIDLNRKLFAATTCHNNEEKACNSSHGPRVAVYKRHLVDDERNNNTDQEESSKKRACLGAEL</sequence>
<dbReference type="STRING" id="1088818.A0A2H9ZTH1"/>
<feature type="region of interest" description="Disordered" evidence="2">
    <location>
        <begin position="384"/>
        <end position="459"/>
    </location>
</feature>
<proteinExistence type="predicted"/>
<dbReference type="PANTHER" id="PTHR12802:SF155">
    <property type="entry name" value="DEUBIQUITINASE MYSM1"/>
    <property type="match status" value="1"/>
</dbReference>
<organism evidence="3 4">
    <name type="scientific">Apostasia shenzhenica</name>
    <dbReference type="NCBI Taxonomy" id="1088818"/>
    <lineage>
        <taxon>Eukaryota</taxon>
        <taxon>Viridiplantae</taxon>
        <taxon>Streptophyta</taxon>
        <taxon>Embryophyta</taxon>
        <taxon>Tracheophyta</taxon>
        <taxon>Spermatophyta</taxon>
        <taxon>Magnoliopsida</taxon>
        <taxon>Liliopsida</taxon>
        <taxon>Asparagales</taxon>
        <taxon>Orchidaceae</taxon>
        <taxon>Apostasioideae</taxon>
        <taxon>Apostasia</taxon>
    </lineage>
</organism>
<dbReference type="Proteomes" id="UP000236161">
    <property type="component" value="Unassembled WGS sequence"/>
</dbReference>
<evidence type="ECO:0000256" key="1">
    <source>
        <dbReference type="ARBA" id="ARBA00023242"/>
    </source>
</evidence>
<evidence type="ECO:0000313" key="4">
    <source>
        <dbReference type="Proteomes" id="UP000236161"/>
    </source>
</evidence>
<dbReference type="OrthoDB" id="118550at2759"/>
<dbReference type="AlphaFoldDB" id="A0A2H9ZTH1"/>
<keyword evidence="1" id="KW-0539">Nucleus</keyword>
<name>A0A2H9ZTH1_9ASPA</name>
<dbReference type="PANTHER" id="PTHR12802">
    <property type="entry name" value="SWI/SNF COMPLEX-RELATED"/>
    <property type="match status" value="1"/>
</dbReference>
<feature type="region of interest" description="Disordered" evidence="2">
    <location>
        <begin position="47"/>
        <end position="68"/>
    </location>
</feature>
<dbReference type="EMBL" id="KZ454132">
    <property type="protein sequence ID" value="PKA46584.1"/>
    <property type="molecule type" value="Genomic_DNA"/>
</dbReference>
<keyword evidence="4" id="KW-1185">Reference proteome</keyword>
<evidence type="ECO:0000256" key="2">
    <source>
        <dbReference type="SAM" id="MobiDB-lite"/>
    </source>
</evidence>
<evidence type="ECO:0000313" key="3">
    <source>
        <dbReference type="EMBL" id="PKA46584.1"/>
    </source>
</evidence>
<feature type="compositionally biased region" description="Basic and acidic residues" evidence="2">
    <location>
        <begin position="438"/>
        <end position="458"/>
    </location>
</feature>
<protein>
    <submittedName>
        <fullName evidence="3">Protein LHY</fullName>
    </submittedName>
</protein>
<feature type="compositionally biased region" description="Low complexity" evidence="2">
    <location>
        <begin position="428"/>
        <end position="437"/>
    </location>
</feature>
<accession>A0A2H9ZTH1</accession>
<reference evidence="3 4" key="1">
    <citation type="journal article" date="2017" name="Nature">
        <title>The Apostasia genome and the evolution of orchids.</title>
        <authorList>
            <person name="Zhang G.Q."/>
            <person name="Liu K.W."/>
            <person name="Li Z."/>
            <person name="Lohaus R."/>
            <person name="Hsiao Y.Y."/>
            <person name="Niu S.C."/>
            <person name="Wang J.Y."/>
            <person name="Lin Y.C."/>
            <person name="Xu Q."/>
            <person name="Chen L.J."/>
            <person name="Yoshida K."/>
            <person name="Fujiwara S."/>
            <person name="Wang Z.W."/>
            <person name="Zhang Y.Q."/>
            <person name="Mitsuda N."/>
            <person name="Wang M."/>
            <person name="Liu G.H."/>
            <person name="Pecoraro L."/>
            <person name="Huang H.X."/>
            <person name="Xiao X.J."/>
            <person name="Lin M."/>
            <person name="Wu X.Y."/>
            <person name="Wu W.L."/>
            <person name="Chen Y.Y."/>
            <person name="Chang S.B."/>
            <person name="Sakamoto S."/>
            <person name="Ohme-Takagi M."/>
            <person name="Yagi M."/>
            <person name="Zeng S.J."/>
            <person name="Shen C.Y."/>
            <person name="Yeh C.M."/>
            <person name="Luo Y.B."/>
            <person name="Tsai W.C."/>
            <person name="Van de Peer Y."/>
            <person name="Liu Z.J."/>
        </authorList>
    </citation>
    <scope>NUCLEOTIDE SEQUENCE [LARGE SCALE GENOMIC DNA]</scope>
    <source>
        <strain evidence="4">cv. Shenzhen</strain>
        <tissue evidence="3">Stem</tissue>
    </source>
</reference>